<dbReference type="GO" id="GO:0000307">
    <property type="term" value="C:cyclin-dependent protein kinase holoenzyme complex"/>
    <property type="evidence" value="ECO:0007669"/>
    <property type="project" value="TreeGrafter"/>
</dbReference>
<gene>
    <name evidence="1" type="ORF">PROFUN_11648</name>
</gene>
<evidence type="ECO:0000313" key="1">
    <source>
        <dbReference type="EMBL" id="PRP80689.1"/>
    </source>
</evidence>
<proteinExistence type="predicted"/>
<dbReference type="InterPro" id="IPR036915">
    <property type="entry name" value="Cyclin-like_sf"/>
</dbReference>
<dbReference type="EMBL" id="MDYQ01000141">
    <property type="protein sequence ID" value="PRP80689.1"/>
    <property type="molecule type" value="Genomic_DNA"/>
</dbReference>
<dbReference type="InParanoid" id="A0A2P6N9S7"/>
<organism evidence="1 2">
    <name type="scientific">Planoprotostelium fungivorum</name>
    <dbReference type="NCBI Taxonomy" id="1890364"/>
    <lineage>
        <taxon>Eukaryota</taxon>
        <taxon>Amoebozoa</taxon>
        <taxon>Evosea</taxon>
        <taxon>Variosea</taxon>
        <taxon>Cavosteliida</taxon>
        <taxon>Cavosteliaceae</taxon>
        <taxon>Planoprotostelium</taxon>
    </lineage>
</organism>
<keyword evidence="2" id="KW-1185">Reference proteome</keyword>
<dbReference type="STRING" id="1890364.A0A2P6N9S7"/>
<dbReference type="Gene3D" id="1.10.472.10">
    <property type="entry name" value="Cyclin-like"/>
    <property type="match status" value="1"/>
</dbReference>
<dbReference type="GO" id="GO:0005634">
    <property type="term" value="C:nucleus"/>
    <property type="evidence" value="ECO:0007669"/>
    <property type="project" value="TreeGrafter"/>
</dbReference>
<dbReference type="OrthoDB" id="10250320at2759"/>
<dbReference type="GO" id="GO:0019901">
    <property type="term" value="F:protein kinase binding"/>
    <property type="evidence" value="ECO:0007669"/>
    <property type="project" value="InterPro"/>
</dbReference>
<dbReference type="SUPFAM" id="SSF47954">
    <property type="entry name" value="Cyclin-like"/>
    <property type="match status" value="1"/>
</dbReference>
<reference evidence="1 2" key="1">
    <citation type="journal article" date="2018" name="Genome Biol. Evol.">
        <title>Multiple Roots of Fruiting Body Formation in Amoebozoa.</title>
        <authorList>
            <person name="Hillmann F."/>
            <person name="Forbes G."/>
            <person name="Novohradska S."/>
            <person name="Ferling I."/>
            <person name="Riege K."/>
            <person name="Groth M."/>
            <person name="Westermann M."/>
            <person name="Marz M."/>
            <person name="Spaller T."/>
            <person name="Winckler T."/>
            <person name="Schaap P."/>
            <person name="Glockner G."/>
        </authorList>
    </citation>
    <scope>NUCLEOTIDE SEQUENCE [LARGE SCALE GENOMIC DNA]</scope>
    <source>
        <strain evidence="1 2">Jena</strain>
    </source>
</reference>
<dbReference type="Pfam" id="PF08613">
    <property type="entry name" value="Cyclin"/>
    <property type="match status" value="1"/>
</dbReference>
<dbReference type="PANTHER" id="PTHR15615:SF108">
    <property type="entry name" value="PROTEIN CNPPD1"/>
    <property type="match status" value="1"/>
</dbReference>
<evidence type="ECO:0000313" key="2">
    <source>
        <dbReference type="Proteomes" id="UP000241769"/>
    </source>
</evidence>
<dbReference type="GO" id="GO:0016538">
    <property type="term" value="F:cyclin-dependent protein serine/threonine kinase regulator activity"/>
    <property type="evidence" value="ECO:0007669"/>
    <property type="project" value="TreeGrafter"/>
</dbReference>
<dbReference type="AlphaFoldDB" id="A0A2P6N9S7"/>
<comment type="caution">
    <text evidence="1">The sequence shown here is derived from an EMBL/GenBank/DDBJ whole genome shotgun (WGS) entry which is preliminary data.</text>
</comment>
<accession>A0A2P6N9S7</accession>
<name>A0A2P6N9S7_9EUKA</name>
<dbReference type="PANTHER" id="PTHR15615">
    <property type="match status" value="1"/>
</dbReference>
<sequence length="242" mass="28003">MMIRSGSSSWCLPPNWVTPAVLYDISVLRSYQEVRKPQPQDECVLGFLLYLKHHQKDRDGHTREDMSRATPIAIKAVRMKLTAGPHARYTPKHVRNAHKLEKSRQKKAIYCMVDRFFHANDTVRHDLVRDYFSCIKDLVKLMGYRYKKHLLLPTIIYMDRYIRKTGPIVPADFFRLLLTSAIVTVKFWEDWGVDADLVQEVCGLSRKDIGNMERNFLSTIDYSLFLTPQEVDTALLVVAGAA</sequence>
<dbReference type="InterPro" id="IPR013922">
    <property type="entry name" value="Cyclin_PHO80-like"/>
</dbReference>
<protein>
    <submittedName>
        <fullName evidence="1">Uncharacterized protein</fullName>
    </submittedName>
</protein>
<dbReference type="Proteomes" id="UP000241769">
    <property type="component" value="Unassembled WGS sequence"/>
</dbReference>